<evidence type="ECO:0000313" key="3">
    <source>
        <dbReference type="Proteomes" id="UP000278907"/>
    </source>
</evidence>
<feature type="region of interest" description="Disordered" evidence="1">
    <location>
        <begin position="37"/>
        <end position="67"/>
    </location>
</feature>
<name>A0ABX9QFF1_9BACT</name>
<comment type="caution">
    <text evidence="2">The sequence shown here is derived from an EMBL/GenBank/DDBJ whole genome shotgun (WGS) entry which is preliminary data.</text>
</comment>
<dbReference type="Proteomes" id="UP000278907">
    <property type="component" value="Unassembled WGS sequence"/>
</dbReference>
<sequence length="260" mass="26161">MRPLLALGALLVLCSCGDGGSMPLPQYDIVDGGSRADAGTDAGASDDAGTQVDAGTEDAGTDAGVRPVDPFADRVTDYAFGDFAGFGQDRFPDVVFGPPVGAGQNAGSLDVLSLGRGGSITLEFTDLLAVDGPGVDLLVFENPFQKYGGGIFAEPARVSVSDDGSTWHDFPCTPPVSKEGSYTGCAGLHPVLSAPDNGISPLDPAVAGGDGFDLADVGLVRARFVRLTDMGGNSYGGTSGGFDLDALAVVNGQLPDGGTP</sequence>
<dbReference type="RefSeq" id="WP_120584961.1">
    <property type="nucleotide sequence ID" value="NZ_RAWI01000170.1"/>
</dbReference>
<proteinExistence type="predicted"/>
<gene>
    <name evidence="2" type="ORF">D7Y13_21705</name>
</gene>
<protein>
    <submittedName>
        <fullName evidence="2">Cell surface protein</fullName>
    </submittedName>
</protein>
<dbReference type="EMBL" id="RAWI01000170">
    <property type="protein sequence ID" value="RKI05811.1"/>
    <property type="molecule type" value="Genomic_DNA"/>
</dbReference>
<feature type="compositionally biased region" description="Low complexity" evidence="1">
    <location>
        <begin position="37"/>
        <end position="50"/>
    </location>
</feature>
<evidence type="ECO:0000313" key="2">
    <source>
        <dbReference type="EMBL" id="RKI05811.1"/>
    </source>
</evidence>
<evidence type="ECO:0000256" key="1">
    <source>
        <dbReference type="SAM" id="MobiDB-lite"/>
    </source>
</evidence>
<keyword evidence="3" id="KW-1185">Reference proteome</keyword>
<organism evidence="2 3">
    <name type="scientific">Corallococcus praedator</name>
    <dbReference type="NCBI Taxonomy" id="2316724"/>
    <lineage>
        <taxon>Bacteria</taxon>
        <taxon>Pseudomonadati</taxon>
        <taxon>Myxococcota</taxon>
        <taxon>Myxococcia</taxon>
        <taxon>Myxococcales</taxon>
        <taxon>Cystobacterineae</taxon>
        <taxon>Myxococcaceae</taxon>
        <taxon>Corallococcus</taxon>
    </lineage>
</organism>
<accession>A0ABX9QFF1</accession>
<reference evidence="2 3" key="1">
    <citation type="submission" date="2018-09" db="EMBL/GenBank/DDBJ databases">
        <authorList>
            <person name="Livingstone P.G."/>
            <person name="Whitworth D.E."/>
        </authorList>
    </citation>
    <scope>NUCLEOTIDE SEQUENCE [LARGE SCALE GENOMIC DNA]</scope>
    <source>
        <strain evidence="2 3">CA031B</strain>
    </source>
</reference>
<dbReference type="PROSITE" id="PS51257">
    <property type="entry name" value="PROKAR_LIPOPROTEIN"/>
    <property type="match status" value="1"/>
</dbReference>